<dbReference type="EMBL" id="CP009788">
    <property type="protein sequence ID" value="AJE02697.1"/>
    <property type="molecule type" value="Genomic_DNA"/>
</dbReference>
<dbReference type="STRING" id="345632.GPICK_04330"/>
<evidence type="ECO:0000313" key="2">
    <source>
        <dbReference type="Proteomes" id="UP000057609"/>
    </source>
</evidence>
<sequence length="127" mass="13988">MGQRTIIVGVHGIGDQSSYETIQAVARQVCKYYRAPGAIPLGRFHSALCASHSAPFIPQSPPDPPLPPHIGFAEVYWADIPRRTVTRGYTLEEAKRWAKTIVDRLRSTYPGSFPPGITGPSSGSWRR</sequence>
<dbReference type="Proteomes" id="UP000057609">
    <property type="component" value="Chromosome"/>
</dbReference>
<name>A0A0B5B812_9BACT</name>
<dbReference type="HOGENOM" id="CLU_1967393_0_0_7"/>
<dbReference type="AlphaFoldDB" id="A0A0B5B812"/>
<keyword evidence="2" id="KW-1185">Reference proteome</keyword>
<proteinExistence type="predicted"/>
<protein>
    <submittedName>
        <fullName evidence="1">Uncharacterized protein</fullName>
    </submittedName>
</protein>
<evidence type="ECO:0000313" key="1">
    <source>
        <dbReference type="EMBL" id="AJE02697.1"/>
    </source>
</evidence>
<reference evidence="1 2" key="1">
    <citation type="journal article" date="2015" name="Genome Announc.">
        <title>Complete Genome of Geobacter pickeringii G13T, a Metal-Reducing Isolate from Sedimentary Kaolin Deposits.</title>
        <authorList>
            <person name="Badalamenti J.P."/>
            <person name="Bond D.R."/>
        </authorList>
    </citation>
    <scope>NUCLEOTIDE SEQUENCE [LARGE SCALE GENOMIC DNA]</scope>
    <source>
        <strain evidence="1 2">G13</strain>
    </source>
</reference>
<dbReference type="KEGG" id="gpi:GPICK_04330"/>
<dbReference type="RefSeq" id="WP_039740784.1">
    <property type="nucleotide sequence ID" value="NZ_CP009788.1"/>
</dbReference>
<accession>A0A0B5B812</accession>
<organism evidence="1 2">
    <name type="scientific">Geobacter pickeringii</name>
    <dbReference type="NCBI Taxonomy" id="345632"/>
    <lineage>
        <taxon>Bacteria</taxon>
        <taxon>Pseudomonadati</taxon>
        <taxon>Thermodesulfobacteriota</taxon>
        <taxon>Desulfuromonadia</taxon>
        <taxon>Geobacterales</taxon>
        <taxon>Geobacteraceae</taxon>
        <taxon>Geobacter</taxon>
    </lineage>
</organism>
<gene>
    <name evidence="1" type="ORF">GPICK_04330</name>
</gene>